<name>A0A133ZQU0_9FIRM</name>
<dbReference type="GO" id="GO:0005829">
    <property type="term" value="C:cytosol"/>
    <property type="evidence" value="ECO:0007669"/>
    <property type="project" value="TreeGrafter"/>
</dbReference>
<feature type="disulfide bond" description="Redox-active" evidence="10">
    <location>
        <begin position="31"/>
        <end position="34"/>
    </location>
</feature>
<keyword evidence="5 10" id="KW-1015">Disulfide bond</keyword>
<dbReference type="InterPro" id="IPR005746">
    <property type="entry name" value="Thioredoxin"/>
</dbReference>
<dbReference type="InterPro" id="IPR013766">
    <property type="entry name" value="Thioredoxin_domain"/>
</dbReference>
<feature type="active site" description="Nucleophile" evidence="9">
    <location>
        <position position="31"/>
    </location>
</feature>
<dbReference type="STRING" id="467210.HMPREF1866_01302"/>
<dbReference type="Pfam" id="PF00085">
    <property type="entry name" value="Thioredoxin"/>
    <property type="match status" value="1"/>
</dbReference>
<proteinExistence type="inferred from homology"/>
<dbReference type="GO" id="GO:0045454">
    <property type="term" value="P:cell redox homeostasis"/>
    <property type="evidence" value="ECO:0007669"/>
    <property type="project" value="TreeGrafter"/>
</dbReference>
<feature type="domain" description="Thioredoxin" evidence="11">
    <location>
        <begin position="1"/>
        <end position="102"/>
    </location>
</feature>
<feature type="site" description="Deprotonates C-terminal active site Cys" evidence="9">
    <location>
        <position position="25"/>
    </location>
</feature>
<dbReference type="PANTHER" id="PTHR45663">
    <property type="entry name" value="GEO12009P1"/>
    <property type="match status" value="1"/>
</dbReference>
<feature type="active site" description="Nucleophile" evidence="9">
    <location>
        <position position="34"/>
    </location>
</feature>
<keyword evidence="4" id="KW-0249">Electron transport</keyword>
<evidence type="ECO:0000256" key="9">
    <source>
        <dbReference type="PIRSR" id="PIRSR000077-1"/>
    </source>
</evidence>
<dbReference type="Gene3D" id="3.40.30.10">
    <property type="entry name" value="Glutaredoxin"/>
    <property type="match status" value="1"/>
</dbReference>
<evidence type="ECO:0000256" key="7">
    <source>
        <dbReference type="NCBIfam" id="TIGR01068"/>
    </source>
</evidence>
<dbReference type="OrthoDB" id="9790390at2"/>
<dbReference type="PRINTS" id="PR00421">
    <property type="entry name" value="THIOREDOXIN"/>
</dbReference>
<feature type="site" description="Contributes to redox potential value" evidence="9">
    <location>
        <position position="32"/>
    </location>
</feature>
<comment type="similarity">
    <text evidence="1 8">Belongs to the thioredoxin family.</text>
</comment>
<dbReference type="EMBL" id="LSDA01000075">
    <property type="protein sequence ID" value="KXB57794.1"/>
    <property type="molecule type" value="Genomic_DNA"/>
</dbReference>
<evidence type="ECO:0000256" key="1">
    <source>
        <dbReference type="ARBA" id="ARBA00008987"/>
    </source>
</evidence>
<keyword evidence="6 10" id="KW-0676">Redox-active center</keyword>
<evidence type="ECO:0000313" key="12">
    <source>
        <dbReference type="EMBL" id="KXB57794.1"/>
    </source>
</evidence>
<keyword evidence="3" id="KW-0813">Transport</keyword>
<gene>
    <name evidence="12" type="ORF">HMPREF1866_01302</name>
</gene>
<evidence type="ECO:0000256" key="4">
    <source>
        <dbReference type="ARBA" id="ARBA00022982"/>
    </source>
</evidence>
<comment type="caution">
    <text evidence="12">The sequence shown here is derived from an EMBL/GenBank/DDBJ whole genome shotgun (WGS) entry which is preliminary data.</text>
</comment>
<dbReference type="RefSeq" id="WP_008752536.1">
    <property type="nucleotide sequence ID" value="NZ_KQ959819.1"/>
</dbReference>
<dbReference type="PROSITE" id="PS51352">
    <property type="entry name" value="THIOREDOXIN_2"/>
    <property type="match status" value="1"/>
</dbReference>
<dbReference type="CDD" id="cd02947">
    <property type="entry name" value="TRX_family"/>
    <property type="match status" value="1"/>
</dbReference>
<protein>
    <recommendedName>
        <fullName evidence="2 7">Thioredoxin</fullName>
    </recommendedName>
</protein>
<reference evidence="13" key="1">
    <citation type="submission" date="2016-01" db="EMBL/GenBank/DDBJ databases">
        <authorList>
            <person name="Mitreva M."/>
            <person name="Pepin K.H."/>
            <person name="Mihindukulasuriya K.A."/>
            <person name="Fulton R."/>
            <person name="Fronick C."/>
            <person name="O'Laughlin M."/>
            <person name="Miner T."/>
            <person name="Herter B."/>
            <person name="Rosa B.A."/>
            <person name="Cordes M."/>
            <person name="Tomlinson C."/>
            <person name="Wollam A."/>
            <person name="Palsikar V.B."/>
            <person name="Mardis E.R."/>
            <person name="Wilson R.K."/>
        </authorList>
    </citation>
    <scope>NUCLEOTIDE SEQUENCE [LARGE SCALE GENOMIC DNA]</scope>
    <source>
        <strain evidence="13">DNF00896</strain>
    </source>
</reference>
<dbReference type="FunFam" id="3.40.30.10:FF:000001">
    <property type="entry name" value="Thioredoxin"/>
    <property type="match status" value="1"/>
</dbReference>
<dbReference type="SUPFAM" id="SSF52833">
    <property type="entry name" value="Thioredoxin-like"/>
    <property type="match status" value="1"/>
</dbReference>
<dbReference type="Proteomes" id="UP000070394">
    <property type="component" value="Unassembled WGS sequence"/>
</dbReference>
<dbReference type="PATRIC" id="fig|467210.3.peg.1293"/>
<accession>A0A133ZQU0</accession>
<dbReference type="PIRSF" id="PIRSF000077">
    <property type="entry name" value="Thioredoxin"/>
    <property type="match status" value="1"/>
</dbReference>
<evidence type="ECO:0000313" key="13">
    <source>
        <dbReference type="Proteomes" id="UP000070394"/>
    </source>
</evidence>
<dbReference type="PROSITE" id="PS00194">
    <property type="entry name" value="THIOREDOXIN_1"/>
    <property type="match status" value="1"/>
</dbReference>
<evidence type="ECO:0000259" key="11">
    <source>
        <dbReference type="PROSITE" id="PS51352"/>
    </source>
</evidence>
<evidence type="ECO:0000256" key="10">
    <source>
        <dbReference type="PIRSR" id="PIRSR000077-4"/>
    </source>
</evidence>
<evidence type="ECO:0000256" key="2">
    <source>
        <dbReference type="ARBA" id="ARBA00020570"/>
    </source>
</evidence>
<dbReference type="GO" id="GO:0015035">
    <property type="term" value="F:protein-disulfide reductase activity"/>
    <property type="evidence" value="ECO:0007669"/>
    <property type="project" value="UniProtKB-UniRule"/>
</dbReference>
<evidence type="ECO:0000256" key="6">
    <source>
        <dbReference type="ARBA" id="ARBA00023284"/>
    </source>
</evidence>
<dbReference type="PANTHER" id="PTHR45663:SF11">
    <property type="entry name" value="GEO12009P1"/>
    <property type="match status" value="1"/>
</dbReference>
<dbReference type="InterPro" id="IPR017937">
    <property type="entry name" value="Thioredoxin_CS"/>
</dbReference>
<keyword evidence="13" id="KW-1185">Reference proteome</keyword>
<sequence length="102" mass="11054">MAVKTITSANFEAEVLNAKEPVLVDVWAPWCGPCKMLSPIVDEVAEEAVGFSVGKVNADENQELVNRFHIMSIPTLLVFKNGELVNKSVGLISKDEVKALLG</sequence>
<organism evidence="12 13">
    <name type="scientific">Lachnoanaerobaculum saburreum</name>
    <dbReference type="NCBI Taxonomy" id="467210"/>
    <lineage>
        <taxon>Bacteria</taxon>
        <taxon>Bacillati</taxon>
        <taxon>Bacillota</taxon>
        <taxon>Clostridia</taxon>
        <taxon>Lachnospirales</taxon>
        <taxon>Lachnospiraceae</taxon>
        <taxon>Lachnoanaerobaculum</taxon>
    </lineage>
</organism>
<evidence type="ECO:0000256" key="3">
    <source>
        <dbReference type="ARBA" id="ARBA00022448"/>
    </source>
</evidence>
<dbReference type="NCBIfam" id="TIGR01068">
    <property type="entry name" value="thioredoxin"/>
    <property type="match status" value="1"/>
</dbReference>
<dbReference type="InterPro" id="IPR036249">
    <property type="entry name" value="Thioredoxin-like_sf"/>
</dbReference>
<dbReference type="AlphaFoldDB" id="A0A133ZQU0"/>
<evidence type="ECO:0000256" key="5">
    <source>
        <dbReference type="ARBA" id="ARBA00023157"/>
    </source>
</evidence>
<evidence type="ECO:0000256" key="8">
    <source>
        <dbReference type="PIRNR" id="PIRNR000077"/>
    </source>
</evidence>
<feature type="site" description="Contributes to redox potential value" evidence="9">
    <location>
        <position position="33"/>
    </location>
</feature>